<comment type="caution">
    <text evidence="2">The sequence shown here is derived from an EMBL/GenBank/DDBJ whole genome shotgun (WGS) entry which is preliminary data.</text>
</comment>
<gene>
    <name evidence="2" type="ORF">GXY80_12970</name>
</gene>
<feature type="region of interest" description="Disordered" evidence="1">
    <location>
        <begin position="1"/>
        <end position="105"/>
    </location>
</feature>
<feature type="compositionally biased region" description="Basic and acidic residues" evidence="1">
    <location>
        <begin position="27"/>
        <end position="47"/>
    </location>
</feature>
<evidence type="ECO:0000313" key="3">
    <source>
        <dbReference type="Proteomes" id="UP000777265"/>
    </source>
</evidence>
<dbReference type="EMBL" id="JAAYEE010000240">
    <property type="protein sequence ID" value="NLW36367.1"/>
    <property type="molecule type" value="Genomic_DNA"/>
</dbReference>
<sequence>MSKRFGKGRYEGKAGPFEPSKRPPKGLPEKVDRSSEGFRGRRDKPFEHFVPSGRTRELPEKADRGRGDSWGRREEKSFPSFDRLKREPGFAPSDKRPFPSEQGKTVSATALKRGFARAKDEIIGMCDEISALLTDRYNIGQVELTVSFNASGEFIGFGVGGAASIKITIIPSK</sequence>
<reference evidence="2" key="2">
    <citation type="submission" date="2020-01" db="EMBL/GenBank/DDBJ databases">
        <authorList>
            <person name="Campanaro S."/>
        </authorList>
    </citation>
    <scope>NUCLEOTIDE SEQUENCE</scope>
    <source>
        <strain evidence="2">AS06rmzACSIP_7</strain>
    </source>
</reference>
<organism evidence="2 3">
    <name type="scientific">Syntrophorhabdus aromaticivorans</name>
    <dbReference type="NCBI Taxonomy" id="328301"/>
    <lineage>
        <taxon>Bacteria</taxon>
        <taxon>Pseudomonadati</taxon>
        <taxon>Thermodesulfobacteriota</taxon>
        <taxon>Syntrophorhabdia</taxon>
        <taxon>Syntrophorhabdales</taxon>
        <taxon>Syntrophorhabdaceae</taxon>
        <taxon>Syntrophorhabdus</taxon>
    </lineage>
</organism>
<feature type="compositionally biased region" description="Basic and acidic residues" evidence="1">
    <location>
        <begin position="54"/>
        <end position="98"/>
    </location>
</feature>
<reference evidence="2" key="1">
    <citation type="journal article" date="2020" name="Biotechnol. Biofuels">
        <title>New insights from the biogas microbiome by comprehensive genome-resolved metagenomics of nearly 1600 species originating from multiple anaerobic digesters.</title>
        <authorList>
            <person name="Campanaro S."/>
            <person name="Treu L."/>
            <person name="Rodriguez-R L.M."/>
            <person name="Kovalovszki A."/>
            <person name="Ziels R.M."/>
            <person name="Maus I."/>
            <person name="Zhu X."/>
            <person name="Kougias P.G."/>
            <person name="Basile A."/>
            <person name="Luo G."/>
            <person name="Schluter A."/>
            <person name="Konstantinidis K.T."/>
            <person name="Angelidaki I."/>
        </authorList>
    </citation>
    <scope>NUCLEOTIDE SEQUENCE</scope>
    <source>
        <strain evidence="2">AS06rmzACSIP_7</strain>
    </source>
</reference>
<accession>A0A971M6E9</accession>
<evidence type="ECO:0000256" key="1">
    <source>
        <dbReference type="SAM" id="MobiDB-lite"/>
    </source>
</evidence>
<proteinExistence type="predicted"/>
<name>A0A971M6E9_9BACT</name>
<evidence type="ECO:0000313" key="2">
    <source>
        <dbReference type="EMBL" id="NLW36367.1"/>
    </source>
</evidence>
<dbReference type="Proteomes" id="UP000777265">
    <property type="component" value="Unassembled WGS sequence"/>
</dbReference>
<dbReference type="AlphaFoldDB" id="A0A971M6E9"/>
<protein>
    <submittedName>
        <fullName evidence="2">Uncharacterized protein</fullName>
    </submittedName>
</protein>